<comment type="caution">
    <text evidence="2">The sequence shown here is derived from an EMBL/GenBank/DDBJ whole genome shotgun (WGS) entry which is preliminary data.</text>
</comment>
<dbReference type="Proteomes" id="UP000075359">
    <property type="component" value="Unassembled WGS sequence"/>
</dbReference>
<accession>A0A151CJC6</accession>
<organism evidence="2 3">
    <name type="scientific">Sulfurovum riftiae</name>
    <dbReference type="NCBI Taxonomy" id="1630136"/>
    <lineage>
        <taxon>Bacteria</taxon>
        <taxon>Pseudomonadati</taxon>
        <taxon>Campylobacterota</taxon>
        <taxon>Epsilonproteobacteria</taxon>
        <taxon>Campylobacterales</taxon>
        <taxon>Sulfurovaceae</taxon>
        <taxon>Sulfurovum</taxon>
    </lineage>
</organism>
<dbReference type="GO" id="GO:0048038">
    <property type="term" value="F:quinone binding"/>
    <property type="evidence" value="ECO:0007669"/>
    <property type="project" value="UniProtKB-UniRule"/>
</dbReference>
<dbReference type="InterPro" id="IPR001457">
    <property type="entry name" value="NADH_UbQ/plastoQ_OxRdtase_su6"/>
</dbReference>
<dbReference type="Pfam" id="PF00499">
    <property type="entry name" value="Oxidored_q3"/>
    <property type="match status" value="1"/>
</dbReference>
<keyword evidence="1" id="KW-0812">Transmembrane</keyword>
<keyword evidence="1" id="KW-0472">Membrane</keyword>
<keyword evidence="1" id="KW-1003">Cell membrane</keyword>
<feature type="transmembrane region" description="Helical" evidence="1">
    <location>
        <begin position="124"/>
        <end position="143"/>
    </location>
</feature>
<sequence length="160" mass="17497">MTLLLLTAILALAVASLTLKKSVPAIVSFAMMMFLLGIYYMSLDAKLLGLFQVFVYTGGIVVLMLFGVTIIGVEFPKAKTRPWAAASALLVFVMLSVLFYRVLPKLQQVSQKPVEDIHLFAANFSDMVILFALIGSSLLYGTVKMAGMLSAKKRKRGQDV</sequence>
<dbReference type="Gene3D" id="1.20.120.1200">
    <property type="entry name" value="NADH-ubiquinone/plastoquinone oxidoreductase chain 6, subunit NuoJ"/>
    <property type="match status" value="1"/>
</dbReference>
<feature type="transmembrane region" description="Helical" evidence="1">
    <location>
        <begin position="25"/>
        <end position="41"/>
    </location>
</feature>
<comment type="catalytic activity">
    <reaction evidence="1">
        <text>a quinone + NADH + 5 H(+)(in) = a quinol + NAD(+) + 4 H(+)(out)</text>
        <dbReference type="Rhea" id="RHEA:57888"/>
        <dbReference type="ChEBI" id="CHEBI:15378"/>
        <dbReference type="ChEBI" id="CHEBI:24646"/>
        <dbReference type="ChEBI" id="CHEBI:57540"/>
        <dbReference type="ChEBI" id="CHEBI:57945"/>
        <dbReference type="ChEBI" id="CHEBI:132124"/>
    </reaction>
</comment>
<gene>
    <name evidence="2" type="ORF">AS592_11140</name>
</gene>
<dbReference type="InterPro" id="IPR042106">
    <property type="entry name" value="Nuo/plastoQ_OxRdtase_6_NuoJ"/>
</dbReference>
<dbReference type="RefSeq" id="WP_067328641.1">
    <property type="nucleotide sequence ID" value="NZ_LNKT01000001.1"/>
</dbReference>
<dbReference type="EMBL" id="LNKT01000001">
    <property type="protein sequence ID" value="KYJ87640.1"/>
    <property type="molecule type" value="Genomic_DNA"/>
</dbReference>
<dbReference type="EC" id="7.1.1.-" evidence="1"/>
<dbReference type="GO" id="GO:0008137">
    <property type="term" value="F:NADH dehydrogenase (ubiquinone) activity"/>
    <property type="evidence" value="ECO:0007669"/>
    <property type="project" value="UniProtKB-UniRule"/>
</dbReference>
<keyword evidence="1" id="KW-0520">NAD</keyword>
<protein>
    <recommendedName>
        <fullName evidence="1">NADH-quinone oxidoreductase subunit J</fullName>
        <ecNumber evidence="1">7.1.1.-</ecNumber>
    </recommendedName>
</protein>
<evidence type="ECO:0000256" key="1">
    <source>
        <dbReference type="RuleBase" id="RU004429"/>
    </source>
</evidence>
<evidence type="ECO:0000313" key="3">
    <source>
        <dbReference type="Proteomes" id="UP000075359"/>
    </source>
</evidence>
<proteinExistence type="inferred from homology"/>
<feature type="transmembrane region" description="Helical" evidence="1">
    <location>
        <begin position="83"/>
        <end position="103"/>
    </location>
</feature>
<dbReference type="OrthoDB" id="5373115at2"/>
<comment type="subcellular location">
    <subcellularLocation>
        <location evidence="1">Cell membrane</location>
        <topology evidence="1">Multi-pass membrane protein</topology>
    </subcellularLocation>
</comment>
<comment type="function">
    <text evidence="1">NDH-1 shuttles electrons from NADH, via FMN and iron-sulfur (Fe-S) centers, to quinones in the respiratory chain. Couples the redox reaction to proton translocation (for every two electrons transferred, four hydrogen ions are translocated across the cytoplasmic membrane), and thus conserves the redox energy in a proton gradient.</text>
</comment>
<comment type="caution">
    <text evidence="1">Lacks conserved residue(s) required for the propagation of feature annotation.</text>
</comment>
<dbReference type="STRING" id="1630136.AS592_11140"/>
<keyword evidence="3" id="KW-1185">Reference proteome</keyword>
<comment type="similarity">
    <text evidence="1">Belongs to the complex I subunit 6 family.</text>
</comment>
<name>A0A151CJC6_9BACT</name>
<keyword evidence="1" id="KW-0874">Quinone</keyword>
<keyword evidence="1" id="KW-1133">Transmembrane helix</keyword>
<feature type="transmembrane region" description="Helical" evidence="1">
    <location>
        <begin position="53"/>
        <end position="71"/>
    </location>
</feature>
<dbReference type="GO" id="GO:0005886">
    <property type="term" value="C:plasma membrane"/>
    <property type="evidence" value="ECO:0007669"/>
    <property type="project" value="UniProtKB-SubCell"/>
</dbReference>
<reference evidence="2 3" key="1">
    <citation type="submission" date="2015-11" db="EMBL/GenBank/DDBJ databases">
        <title>Draft genome of Sulfurovum riftiae 1812E, a member of the Epsilonproteobacteria isolated from the tube of the deep-sea hydrothermal vent tubewom Riftia pachyptila.</title>
        <authorList>
            <person name="Vetriani C."/>
            <person name="Giovannelli D."/>
        </authorList>
    </citation>
    <scope>NUCLEOTIDE SEQUENCE [LARGE SCALE GENOMIC DNA]</scope>
    <source>
        <strain evidence="2 3">1812E</strain>
    </source>
</reference>
<evidence type="ECO:0000313" key="2">
    <source>
        <dbReference type="EMBL" id="KYJ87640.1"/>
    </source>
</evidence>
<dbReference type="AlphaFoldDB" id="A0A151CJC6"/>